<dbReference type="SMART" id="SM00202">
    <property type="entry name" value="SR"/>
    <property type="match status" value="4"/>
</dbReference>
<dbReference type="Pfam" id="PF00530">
    <property type="entry name" value="SRCR"/>
    <property type="match status" value="4"/>
</dbReference>
<reference evidence="9" key="1">
    <citation type="journal article" date="2023" name="Science">
        <title>Genome structures resolve the early diversification of teleost fishes.</title>
        <authorList>
            <person name="Parey E."/>
            <person name="Louis A."/>
            <person name="Montfort J."/>
            <person name="Bouchez O."/>
            <person name="Roques C."/>
            <person name="Iampietro C."/>
            <person name="Lluch J."/>
            <person name="Castinel A."/>
            <person name="Donnadieu C."/>
            <person name="Desvignes T."/>
            <person name="Floi Bucao C."/>
            <person name="Jouanno E."/>
            <person name="Wen M."/>
            <person name="Mejri S."/>
            <person name="Dirks R."/>
            <person name="Jansen H."/>
            <person name="Henkel C."/>
            <person name="Chen W.J."/>
            <person name="Zahm M."/>
            <person name="Cabau C."/>
            <person name="Klopp C."/>
            <person name="Thompson A.W."/>
            <person name="Robinson-Rechavi M."/>
            <person name="Braasch I."/>
            <person name="Lecointre G."/>
            <person name="Bobe J."/>
            <person name="Postlethwait J.H."/>
            <person name="Berthelot C."/>
            <person name="Roest Crollius H."/>
            <person name="Guiguen Y."/>
        </authorList>
    </citation>
    <scope>NUCLEOTIDE SEQUENCE</scope>
    <source>
        <strain evidence="9">Concon-B</strain>
    </source>
</reference>
<feature type="transmembrane region" description="Helical" evidence="7">
    <location>
        <begin position="28"/>
        <end position="47"/>
    </location>
</feature>
<accession>A0A9Q1HS29</accession>
<dbReference type="FunFam" id="3.10.250.10:FF:000006">
    <property type="entry name" value="neurotrypsin isoform X2"/>
    <property type="match status" value="2"/>
</dbReference>
<comment type="caution">
    <text evidence="5">Lacks conserved residue(s) required for the propagation of feature annotation.</text>
</comment>
<sequence>MYSQLTVETNKMRRQHGPNGLQSGMKSATWVLVFFLVSLVMTTMCLVREFGNIHLTKRVTPSPSKSYKVRASTPHSQVRLVGGRGRCQGRLEVAINGTWGTVCDDDWDMVDANVACRQAGCGPAVPSSASFAAGDGPILLDNVDCRGGEHSLAQCGSLGWGVHNCYHYEDVGVTCKDPSQLSAGGHEAITTPSPGISGPVDGSIRLESGLHGCQGRVEVHFRGSWGTVCDDDWDMRNADVACRQTGCGRAVAATANAFFGLATGLILLDNVKCQGHEESLAACYNLGWGIHNCGHHEDAGVICTGVLPTFKSPSITNVGGDGRDFPESTTVTAVTAGASETTGEPTTQPTPAVTDATTVASETTGDPITTAPAAPVRGSIRVVNGHGRCQGRVEVFYGGLWGTVCDDEWDLTNAQVVCRQLGCGPAREAKVLGYFGYGAGPVLLDNVDCRGNEGRLVDCFHLGWGQHNCGHSEDAGVVCLPTPEVASREFGPVVPVELPTEGQVRLANGTHWCEGRVEVFSAGRWGTVCDDAWDLAEARVVCRQLGCGEAERAPGDASFGRGEGTILLDNLKCRGEEASLLECSHIPWNVHNCEHSEDAGVTCKL</sequence>
<feature type="region of interest" description="Disordered" evidence="6">
    <location>
        <begin position="1"/>
        <end position="20"/>
    </location>
</feature>
<feature type="domain" description="SRCR" evidence="8">
    <location>
        <begin position="380"/>
        <end position="480"/>
    </location>
</feature>
<keyword evidence="4" id="KW-0325">Glycoprotein</keyword>
<feature type="domain" description="SRCR" evidence="8">
    <location>
        <begin position="204"/>
        <end position="304"/>
    </location>
</feature>
<feature type="disulfide bond" evidence="5">
    <location>
        <begin position="242"/>
        <end position="303"/>
    </location>
</feature>
<evidence type="ECO:0000256" key="2">
    <source>
        <dbReference type="ARBA" id="ARBA00022737"/>
    </source>
</evidence>
<feature type="disulfide bond" evidence="5">
    <location>
        <begin position="229"/>
        <end position="293"/>
    </location>
</feature>
<organism evidence="9 10">
    <name type="scientific">Conger conger</name>
    <name type="common">Conger eel</name>
    <name type="synonym">Muraena conger</name>
    <dbReference type="NCBI Taxonomy" id="82655"/>
    <lineage>
        <taxon>Eukaryota</taxon>
        <taxon>Metazoa</taxon>
        <taxon>Chordata</taxon>
        <taxon>Craniata</taxon>
        <taxon>Vertebrata</taxon>
        <taxon>Euteleostomi</taxon>
        <taxon>Actinopterygii</taxon>
        <taxon>Neopterygii</taxon>
        <taxon>Teleostei</taxon>
        <taxon>Anguilliformes</taxon>
        <taxon>Congridae</taxon>
        <taxon>Conger</taxon>
    </lineage>
</organism>
<evidence type="ECO:0000256" key="3">
    <source>
        <dbReference type="ARBA" id="ARBA00023157"/>
    </source>
</evidence>
<evidence type="ECO:0000313" key="10">
    <source>
        <dbReference type="Proteomes" id="UP001152803"/>
    </source>
</evidence>
<feature type="disulfide bond" evidence="5">
    <location>
        <begin position="529"/>
        <end position="593"/>
    </location>
</feature>
<feature type="disulfide bond" evidence="5">
    <location>
        <begin position="573"/>
        <end position="583"/>
    </location>
</feature>
<dbReference type="OrthoDB" id="536948at2759"/>
<dbReference type="SUPFAM" id="SSF56487">
    <property type="entry name" value="SRCR-like"/>
    <property type="match status" value="4"/>
</dbReference>
<dbReference type="PROSITE" id="PS00420">
    <property type="entry name" value="SRCR_1"/>
    <property type="match status" value="4"/>
</dbReference>
<dbReference type="PRINTS" id="PR00258">
    <property type="entry name" value="SPERACTRCPTR"/>
</dbReference>
<dbReference type="GO" id="GO:0016020">
    <property type="term" value="C:membrane"/>
    <property type="evidence" value="ECO:0007669"/>
    <property type="project" value="InterPro"/>
</dbReference>
<keyword evidence="7" id="KW-0472">Membrane</keyword>
<dbReference type="InterPro" id="IPR036772">
    <property type="entry name" value="SRCR-like_dom_sf"/>
</dbReference>
<name>A0A9Q1HS29_CONCO</name>
<keyword evidence="7" id="KW-0812">Transmembrane</keyword>
<dbReference type="Proteomes" id="UP001152803">
    <property type="component" value="Unassembled WGS sequence"/>
</dbReference>
<dbReference type="EMBL" id="JAFJMO010000014">
    <property type="protein sequence ID" value="KAJ8257059.1"/>
    <property type="molecule type" value="Genomic_DNA"/>
</dbReference>
<feature type="disulfide bond" evidence="5">
    <location>
        <begin position="273"/>
        <end position="283"/>
    </location>
</feature>
<keyword evidence="10" id="KW-1185">Reference proteome</keyword>
<feature type="disulfide bond" evidence="5">
    <location>
        <begin position="145"/>
        <end position="155"/>
    </location>
</feature>
<evidence type="ECO:0000256" key="5">
    <source>
        <dbReference type="PROSITE-ProRule" id="PRU00196"/>
    </source>
</evidence>
<evidence type="ECO:0000259" key="8">
    <source>
        <dbReference type="PROSITE" id="PS50287"/>
    </source>
</evidence>
<dbReference type="PROSITE" id="PS50287">
    <property type="entry name" value="SRCR_2"/>
    <property type="match status" value="4"/>
</dbReference>
<evidence type="ECO:0000313" key="9">
    <source>
        <dbReference type="EMBL" id="KAJ8257059.1"/>
    </source>
</evidence>
<protein>
    <recommendedName>
        <fullName evidence="8">SRCR domain-containing protein</fullName>
    </recommendedName>
</protein>
<evidence type="ECO:0000256" key="1">
    <source>
        <dbReference type="ARBA" id="ARBA00022729"/>
    </source>
</evidence>
<proteinExistence type="predicted"/>
<feature type="domain" description="SRCR" evidence="8">
    <location>
        <begin position="504"/>
        <end position="604"/>
    </location>
</feature>
<feature type="disulfide bond" evidence="5">
    <location>
        <begin position="418"/>
        <end position="479"/>
    </location>
</feature>
<keyword evidence="7" id="KW-1133">Transmembrane helix</keyword>
<evidence type="ECO:0000256" key="4">
    <source>
        <dbReference type="ARBA" id="ARBA00023180"/>
    </source>
</evidence>
<feature type="disulfide bond" evidence="5">
    <location>
        <begin position="405"/>
        <end position="469"/>
    </location>
</feature>
<feature type="disulfide bond" evidence="5">
    <location>
        <begin position="449"/>
        <end position="459"/>
    </location>
</feature>
<keyword evidence="1" id="KW-0732">Signal</keyword>
<keyword evidence="2" id="KW-0677">Repeat</keyword>
<comment type="caution">
    <text evidence="9">The sequence shown here is derived from an EMBL/GenBank/DDBJ whole genome shotgun (WGS) entry which is preliminary data.</text>
</comment>
<evidence type="ECO:0000256" key="7">
    <source>
        <dbReference type="SAM" id="Phobius"/>
    </source>
</evidence>
<gene>
    <name evidence="9" type="ORF">COCON_G00192110</name>
</gene>
<evidence type="ECO:0000256" key="6">
    <source>
        <dbReference type="SAM" id="MobiDB-lite"/>
    </source>
</evidence>
<dbReference type="InterPro" id="IPR001190">
    <property type="entry name" value="SRCR"/>
</dbReference>
<dbReference type="FunFam" id="3.10.250.10:FF:000001">
    <property type="entry name" value="Lysyl oxidase 4 isoform X1"/>
    <property type="match status" value="2"/>
</dbReference>
<dbReference type="PANTHER" id="PTHR48071:SF18">
    <property type="entry name" value="DELETED IN MALIGNANT BRAIN TUMORS 1 PROTEIN-RELATED"/>
    <property type="match status" value="1"/>
</dbReference>
<dbReference type="PANTHER" id="PTHR48071">
    <property type="entry name" value="SRCR DOMAIN-CONTAINING PROTEIN"/>
    <property type="match status" value="1"/>
</dbReference>
<dbReference type="AlphaFoldDB" id="A0A9Q1HS29"/>
<dbReference type="Gene3D" id="3.10.250.10">
    <property type="entry name" value="SRCR-like domain"/>
    <property type="match status" value="4"/>
</dbReference>
<feature type="disulfide bond" evidence="5">
    <location>
        <begin position="542"/>
        <end position="603"/>
    </location>
</feature>
<keyword evidence="3 5" id="KW-1015">Disulfide bond</keyword>
<feature type="domain" description="SRCR" evidence="8">
    <location>
        <begin position="78"/>
        <end position="176"/>
    </location>
</feature>